<dbReference type="RefSeq" id="WP_340236216.1">
    <property type="nucleotide sequence ID" value="NZ_JBBEWC010000005.1"/>
</dbReference>
<evidence type="ECO:0000313" key="8">
    <source>
        <dbReference type="EMBL" id="MFD2521941.1"/>
    </source>
</evidence>
<evidence type="ECO:0000256" key="1">
    <source>
        <dbReference type="ARBA" id="ARBA00004651"/>
    </source>
</evidence>
<feature type="transmembrane region" description="Helical" evidence="7">
    <location>
        <begin position="313"/>
        <end position="332"/>
    </location>
</feature>
<feature type="transmembrane region" description="Helical" evidence="7">
    <location>
        <begin position="58"/>
        <end position="76"/>
    </location>
</feature>
<feature type="transmembrane region" description="Helical" evidence="7">
    <location>
        <begin position="82"/>
        <end position="101"/>
    </location>
</feature>
<dbReference type="Proteomes" id="UP001597510">
    <property type="component" value="Unassembled WGS sequence"/>
</dbReference>
<dbReference type="PANTHER" id="PTHR22926">
    <property type="entry name" value="PHOSPHO-N-ACETYLMURAMOYL-PENTAPEPTIDE-TRANSFERASE"/>
    <property type="match status" value="1"/>
</dbReference>
<evidence type="ECO:0000256" key="6">
    <source>
        <dbReference type="ARBA" id="ARBA00023136"/>
    </source>
</evidence>
<feature type="transmembrane region" description="Helical" evidence="7">
    <location>
        <begin position="194"/>
        <end position="215"/>
    </location>
</feature>
<keyword evidence="5 7" id="KW-1133">Transmembrane helix</keyword>
<evidence type="ECO:0000256" key="5">
    <source>
        <dbReference type="ARBA" id="ARBA00022989"/>
    </source>
</evidence>
<dbReference type="PANTHER" id="PTHR22926:SF3">
    <property type="entry name" value="UNDECAPRENYL-PHOSPHATE ALPHA-N-ACETYLGLUCOSAMINYL 1-PHOSPHATE TRANSFERASE"/>
    <property type="match status" value="1"/>
</dbReference>
<keyword evidence="2" id="KW-1003">Cell membrane</keyword>
<feature type="transmembrane region" description="Helical" evidence="7">
    <location>
        <begin position="338"/>
        <end position="356"/>
    </location>
</feature>
<keyword evidence="3" id="KW-0808">Transferase</keyword>
<dbReference type="CDD" id="cd06853">
    <property type="entry name" value="GT_WecA_like"/>
    <property type="match status" value="1"/>
</dbReference>
<feature type="transmembrane region" description="Helical" evidence="7">
    <location>
        <begin position="257"/>
        <end position="279"/>
    </location>
</feature>
<evidence type="ECO:0000256" key="3">
    <source>
        <dbReference type="ARBA" id="ARBA00022679"/>
    </source>
</evidence>
<feature type="transmembrane region" description="Helical" evidence="7">
    <location>
        <begin position="171"/>
        <end position="188"/>
    </location>
</feature>
<comment type="subcellular location">
    <subcellularLocation>
        <location evidence="1">Cell membrane</location>
        <topology evidence="1">Multi-pass membrane protein</topology>
    </subcellularLocation>
</comment>
<keyword evidence="6 7" id="KW-0472">Membrane</keyword>
<dbReference type="InterPro" id="IPR018480">
    <property type="entry name" value="PNAcMuramoyl-5peptid_Trfase_CS"/>
</dbReference>
<feature type="transmembrane region" description="Helical" evidence="7">
    <location>
        <begin position="14"/>
        <end position="37"/>
    </location>
</feature>
<reference evidence="9" key="1">
    <citation type="journal article" date="2019" name="Int. J. Syst. Evol. Microbiol.">
        <title>The Global Catalogue of Microorganisms (GCM) 10K type strain sequencing project: providing services to taxonomists for standard genome sequencing and annotation.</title>
        <authorList>
            <consortium name="The Broad Institute Genomics Platform"/>
            <consortium name="The Broad Institute Genome Sequencing Center for Infectious Disease"/>
            <person name="Wu L."/>
            <person name="Ma J."/>
        </authorList>
    </citation>
    <scope>NUCLEOTIDE SEQUENCE [LARGE SCALE GENOMIC DNA]</scope>
    <source>
        <strain evidence="9">KCTC 52344</strain>
    </source>
</reference>
<gene>
    <name evidence="8" type="ORF">ACFSR2_13665</name>
</gene>
<dbReference type="EMBL" id="JBHULC010000011">
    <property type="protein sequence ID" value="MFD2521941.1"/>
    <property type="molecule type" value="Genomic_DNA"/>
</dbReference>
<keyword evidence="4 7" id="KW-0812">Transmembrane</keyword>
<accession>A0ABW5J7X5</accession>
<keyword evidence="9" id="KW-1185">Reference proteome</keyword>
<feature type="transmembrane region" description="Helical" evidence="7">
    <location>
        <begin position="227"/>
        <end position="245"/>
    </location>
</feature>
<feature type="transmembrane region" description="Helical" evidence="7">
    <location>
        <begin position="113"/>
        <end position="131"/>
    </location>
</feature>
<evidence type="ECO:0000256" key="2">
    <source>
        <dbReference type="ARBA" id="ARBA00022475"/>
    </source>
</evidence>
<name>A0ABW5J7X5_9BACT</name>
<proteinExistence type="predicted"/>
<comment type="caution">
    <text evidence="8">The sequence shown here is derived from an EMBL/GenBank/DDBJ whole genome shotgun (WGS) entry which is preliminary data.</text>
</comment>
<sequence>MFPTFESLIPDKNIQILISAIIALFISLRSIPVIINISGLRGLMDNPVKRSSHSTPTPTFGGVAIFAGILIGYMIWNFGDEGILLHKVFAGMTILFFLGIKDDLYALSPTKKIGIQVIASAIVVVGCDLRISDLFGIFGIGEIPYLLSIGLTIFIFVAMINAFNLIDGIDGLAGGIGMIASGGFGLWFLVNHHYSLACLALCLSGALLGFLRFNFSQNNKIFMGDTGSLIIGYIITVLAVKFIHFNVLHAWDPSSSFVSAPIIAIVILVVPIFDTIRVFSVRILRGKSPFKADRMHMHHLLIDNKLSHMQASFTLYAVTILLTVMTYSARLYFSNTELCFFILFLLVCYFLVANWLEVRRFQARKAKEELVAVASTEATATKAVDNKTSDKLANADKLQLREISAN</sequence>
<feature type="transmembrane region" description="Helical" evidence="7">
    <location>
        <begin position="143"/>
        <end position="164"/>
    </location>
</feature>
<evidence type="ECO:0000256" key="4">
    <source>
        <dbReference type="ARBA" id="ARBA00022692"/>
    </source>
</evidence>
<evidence type="ECO:0000313" key="9">
    <source>
        <dbReference type="Proteomes" id="UP001597510"/>
    </source>
</evidence>
<evidence type="ECO:0000256" key="7">
    <source>
        <dbReference type="SAM" id="Phobius"/>
    </source>
</evidence>
<dbReference type="InterPro" id="IPR000715">
    <property type="entry name" value="Glycosyl_transferase_4"/>
</dbReference>
<organism evidence="8 9">
    <name type="scientific">Emticicia soli</name>
    <dbReference type="NCBI Taxonomy" id="2027878"/>
    <lineage>
        <taxon>Bacteria</taxon>
        <taxon>Pseudomonadati</taxon>
        <taxon>Bacteroidota</taxon>
        <taxon>Cytophagia</taxon>
        <taxon>Cytophagales</taxon>
        <taxon>Leadbetterellaceae</taxon>
        <taxon>Emticicia</taxon>
    </lineage>
</organism>
<dbReference type="PROSITE" id="PS01348">
    <property type="entry name" value="MRAY_2"/>
    <property type="match status" value="1"/>
</dbReference>
<protein>
    <submittedName>
        <fullName evidence="8">Glycosyltransferase family 4 protein</fullName>
    </submittedName>
</protein>
<dbReference type="Pfam" id="PF00953">
    <property type="entry name" value="Glycos_transf_4"/>
    <property type="match status" value="1"/>
</dbReference>